<gene>
    <name evidence="1" type="ORF">H5410_021185</name>
</gene>
<accession>A0A9J5ZDI4</accession>
<name>A0A9J5ZDI4_SOLCO</name>
<sequence>MKLVKQTTNYSFIANLQLNFGTCSLVSERSSGQWTYCRSDELPHDVTWNFIVSIFFWSKENCIEQADNISLMLRNISVLVLKENT</sequence>
<dbReference type="AlphaFoldDB" id="A0A9J5ZDI4"/>
<comment type="caution">
    <text evidence="1">The sequence shown here is derived from an EMBL/GenBank/DDBJ whole genome shotgun (WGS) entry which is preliminary data.</text>
</comment>
<protein>
    <submittedName>
        <fullName evidence="1">Uncharacterized protein</fullName>
    </submittedName>
</protein>
<organism evidence="1 2">
    <name type="scientific">Solanum commersonii</name>
    <name type="common">Commerson's wild potato</name>
    <name type="synonym">Commerson's nightshade</name>
    <dbReference type="NCBI Taxonomy" id="4109"/>
    <lineage>
        <taxon>Eukaryota</taxon>
        <taxon>Viridiplantae</taxon>
        <taxon>Streptophyta</taxon>
        <taxon>Embryophyta</taxon>
        <taxon>Tracheophyta</taxon>
        <taxon>Spermatophyta</taxon>
        <taxon>Magnoliopsida</taxon>
        <taxon>eudicotyledons</taxon>
        <taxon>Gunneridae</taxon>
        <taxon>Pentapetalae</taxon>
        <taxon>asterids</taxon>
        <taxon>lamiids</taxon>
        <taxon>Solanales</taxon>
        <taxon>Solanaceae</taxon>
        <taxon>Solanoideae</taxon>
        <taxon>Solaneae</taxon>
        <taxon>Solanum</taxon>
    </lineage>
</organism>
<evidence type="ECO:0000313" key="2">
    <source>
        <dbReference type="Proteomes" id="UP000824120"/>
    </source>
</evidence>
<dbReference type="EMBL" id="JACXVP010000004">
    <property type="protein sequence ID" value="KAG5609904.1"/>
    <property type="molecule type" value="Genomic_DNA"/>
</dbReference>
<reference evidence="1 2" key="1">
    <citation type="submission" date="2020-09" db="EMBL/GenBank/DDBJ databases">
        <title>De no assembly of potato wild relative species, Solanum commersonii.</title>
        <authorList>
            <person name="Cho K."/>
        </authorList>
    </citation>
    <scope>NUCLEOTIDE SEQUENCE [LARGE SCALE GENOMIC DNA]</scope>
    <source>
        <strain evidence="1">LZ3.2</strain>
        <tissue evidence="1">Leaf</tissue>
    </source>
</reference>
<dbReference type="Proteomes" id="UP000824120">
    <property type="component" value="Chromosome 4"/>
</dbReference>
<proteinExistence type="predicted"/>
<evidence type="ECO:0000313" key="1">
    <source>
        <dbReference type="EMBL" id="KAG5609904.1"/>
    </source>
</evidence>
<keyword evidence="2" id="KW-1185">Reference proteome</keyword>